<evidence type="ECO:0000256" key="3">
    <source>
        <dbReference type="ARBA" id="ARBA00022692"/>
    </source>
</evidence>
<name>A0A430AV11_9ENTE</name>
<dbReference type="CDD" id="cd06574">
    <property type="entry name" value="TM_PBP1_branched-chain-AA_like"/>
    <property type="match status" value="1"/>
</dbReference>
<reference evidence="7 8" key="1">
    <citation type="submission" date="2017-05" db="EMBL/GenBank/DDBJ databases">
        <title>Vagococcus spp. assemblies.</title>
        <authorList>
            <person name="Gulvik C.A."/>
        </authorList>
    </citation>
    <scope>NUCLEOTIDE SEQUENCE [LARGE SCALE GENOMIC DNA]</scope>
    <source>
        <strain evidence="7 8">CCUG 51432</strain>
    </source>
</reference>
<evidence type="ECO:0000256" key="6">
    <source>
        <dbReference type="SAM" id="Phobius"/>
    </source>
</evidence>
<proteinExistence type="predicted"/>
<dbReference type="InterPro" id="IPR001851">
    <property type="entry name" value="ABC_transp_permease"/>
</dbReference>
<feature type="transmembrane region" description="Helical" evidence="6">
    <location>
        <begin position="253"/>
        <end position="272"/>
    </location>
</feature>
<gene>
    <name evidence="7" type="ORF">CBF29_07195</name>
</gene>
<accession>A0A430AV11</accession>
<dbReference type="GO" id="GO:0005886">
    <property type="term" value="C:plasma membrane"/>
    <property type="evidence" value="ECO:0007669"/>
    <property type="project" value="UniProtKB-SubCell"/>
</dbReference>
<feature type="transmembrane region" description="Helical" evidence="6">
    <location>
        <begin position="93"/>
        <end position="111"/>
    </location>
</feature>
<dbReference type="EMBL" id="NGKA01000009">
    <property type="protein sequence ID" value="RSU11897.1"/>
    <property type="molecule type" value="Genomic_DNA"/>
</dbReference>
<feature type="transmembrane region" description="Helical" evidence="6">
    <location>
        <begin position="12"/>
        <end position="37"/>
    </location>
</feature>
<evidence type="ECO:0000313" key="8">
    <source>
        <dbReference type="Proteomes" id="UP000287605"/>
    </source>
</evidence>
<sequence>MTNMIANFFTNLFSIASFSIAEGLMWSLLAVGIFVTYRILDVADLTTEGSFPLGGAITAALIMSDLPPIVATIGAVFGGMLAGLVSGIIHTKLKIPALLAGIITMTGLYSINSRVMGKKPNQALLGKQTIFNFMDEFNFTSNTVVIIIGLVTVLLVIGLLYTFFRTEIGLSIISTGDNIEMSQANGINTDFTKILGYMIANGMIALSGSLIAQNNGYADISSGIGTIVIGLAAIIISEVLFSKQPLLYRMFSVVLGAIIYRFILALILELPIEANDNKFFSAVILVVALSFPLVQKKLQSNSKRQPKKRKGGVL</sequence>
<feature type="transmembrane region" description="Helical" evidence="6">
    <location>
        <begin position="220"/>
        <end position="241"/>
    </location>
</feature>
<evidence type="ECO:0000256" key="2">
    <source>
        <dbReference type="ARBA" id="ARBA00022475"/>
    </source>
</evidence>
<dbReference type="Proteomes" id="UP000287605">
    <property type="component" value="Unassembled WGS sequence"/>
</dbReference>
<evidence type="ECO:0000256" key="1">
    <source>
        <dbReference type="ARBA" id="ARBA00004651"/>
    </source>
</evidence>
<evidence type="ECO:0000256" key="4">
    <source>
        <dbReference type="ARBA" id="ARBA00022989"/>
    </source>
</evidence>
<feature type="transmembrane region" description="Helical" evidence="6">
    <location>
        <begin position="194"/>
        <end position="214"/>
    </location>
</feature>
<dbReference type="PANTHER" id="PTHR32196">
    <property type="entry name" value="ABC TRANSPORTER PERMEASE PROTEIN YPHD-RELATED-RELATED"/>
    <property type="match status" value="1"/>
</dbReference>
<feature type="transmembrane region" description="Helical" evidence="6">
    <location>
        <begin position="144"/>
        <end position="164"/>
    </location>
</feature>
<dbReference type="Pfam" id="PF02653">
    <property type="entry name" value="BPD_transp_2"/>
    <property type="match status" value="1"/>
</dbReference>
<keyword evidence="5 6" id="KW-0472">Membrane</keyword>
<dbReference type="PANTHER" id="PTHR32196:SF69">
    <property type="entry name" value="BRANCHED-CHAIN AMINO ACID TRANSPORT SYSTEM, PERMEASE PROTEIN"/>
    <property type="match status" value="1"/>
</dbReference>
<keyword evidence="3 6" id="KW-0812">Transmembrane</keyword>
<evidence type="ECO:0000313" key="7">
    <source>
        <dbReference type="EMBL" id="RSU11897.1"/>
    </source>
</evidence>
<feature type="transmembrane region" description="Helical" evidence="6">
    <location>
        <begin position="278"/>
        <end position="294"/>
    </location>
</feature>
<organism evidence="7 8">
    <name type="scientific">Vagococcus elongatus</name>
    <dbReference type="NCBI Taxonomy" id="180344"/>
    <lineage>
        <taxon>Bacteria</taxon>
        <taxon>Bacillati</taxon>
        <taxon>Bacillota</taxon>
        <taxon>Bacilli</taxon>
        <taxon>Lactobacillales</taxon>
        <taxon>Enterococcaceae</taxon>
        <taxon>Vagococcus</taxon>
    </lineage>
</organism>
<protein>
    <submittedName>
        <fullName evidence="7">ABC transporter permease</fullName>
    </submittedName>
</protein>
<keyword evidence="2" id="KW-1003">Cell membrane</keyword>
<comment type="subcellular location">
    <subcellularLocation>
        <location evidence="1">Cell membrane</location>
        <topology evidence="1">Multi-pass membrane protein</topology>
    </subcellularLocation>
</comment>
<dbReference type="GO" id="GO:0022857">
    <property type="term" value="F:transmembrane transporter activity"/>
    <property type="evidence" value="ECO:0007669"/>
    <property type="project" value="InterPro"/>
</dbReference>
<keyword evidence="4 6" id="KW-1133">Transmembrane helix</keyword>
<comment type="caution">
    <text evidence="7">The sequence shown here is derived from an EMBL/GenBank/DDBJ whole genome shotgun (WGS) entry which is preliminary data.</text>
</comment>
<evidence type="ECO:0000256" key="5">
    <source>
        <dbReference type="ARBA" id="ARBA00023136"/>
    </source>
</evidence>
<feature type="transmembrane region" description="Helical" evidence="6">
    <location>
        <begin position="57"/>
        <end position="81"/>
    </location>
</feature>
<dbReference type="OrthoDB" id="9778389at2"/>
<dbReference type="AlphaFoldDB" id="A0A430AV11"/>
<keyword evidence="8" id="KW-1185">Reference proteome</keyword>